<keyword evidence="3 5" id="KW-0949">S-adenosyl-L-methionine</keyword>
<dbReference type="GO" id="GO:0009307">
    <property type="term" value="P:DNA restriction-modification system"/>
    <property type="evidence" value="ECO:0007669"/>
    <property type="project" value="UniProtKB-KW"/>
</dbReference>
<dbReference type="Pfam" id="PF00145">
    <property type="entry name" value="DNA_methylase"/>
    <property type="match status" value="1"/>
</dbReference>
<keyword evidence="2 5" id="KW-0808">Transferase</keyword>
<dbReference type="Gene3D" id="3.90.120.10">
    <property type="entry name" value="DNA Methylase, subunit A, domain 2"/>
    <property type="match status" value="1"/>
</dbReference>
<evidence type="ECO:0000256" key="5">
    <source>
        <dbReference type="PROSITE-ProRule" id="PRU01016"/>
    </source>
</evidence>
<evidence type="ECO:0000256" key="2">
    <source>
        <dbReference type="ARBA" id="ARBA00022679"/>
    </source>
</evidence>
<keyword evidence="1 5" id="KW-0489">Methyltransferase</keyword>
<dbReference type="Proteomes" id="UP000323664">
    <property type="component" value="Unassembled WGS sequence"/>
</dbReference>
<evidence type="ECO:0000313" key="8">
    <source>
        <dbReference type="EMBL" id="KAA8783083.1"/>
    </source>
</evidence>
<name>A0A5M9WNG1_PAEAM</name>
<dbReference type="EMBL" id="RIAS01000002">
    <property type="protein sequence ID" value="KAA8783083.1"/>
    <property type="molecule type" value="Genomic_DNA"/>
</dbReference>
<dbReference type="InterPro" id="IPR029063">
    <property type="entry name" value="SAM-dependent_MTases_sf"/>
</dbReference>
<evidence type="ECO:0000313" key="9">
    <source>
        <dbReference type="Proteomes" id="UP000323664"/>
    </source>
</evidence>
<dbReference type="GO" id="GO:0044027">
    <property type="term" value="P:negative regulation of gene expression via chromosomal CpG island methylation"/>
    <property type="evidence" value="ECO:0007669"/>
    <property type="project" value="TreeGrafter"/>
</dbReference>
<feature type="active site" evidence="5">
    <location>
        <position position="87"/>
    </location>
</feature>
<evidence type="ECO:0000256" key="1">
    <source>
        <dbReference type="ARBA" id="ARBA00022603"/>
    </source>
</evidence>
<dbReference type="InterPro" id="IPR050390">
    <property type="entry name" value="C5-Methyltransferase"/>
</dbReference>
<dbReference type="PANTHER" id="PTHR10629">
    <property type="entry name" value="CYTOSINE-SPECIFIC METHYLTRANSFERASE"/>
    <property type="match status" value="1"/>
</dbReference>
<evidence type="ECO:0000256" key="6">
    <source>
        <dbReference type="RuleBase" id="RU000416"/>
    </source>
</evidence>
<evidence type="ECO:0000256" key="7">
    <source>
        <dbReference type="RuleBase" id="RU000417"/>
    </source>
</evidence>
<dbReference type="OrthoDB" id="9813719at2"/>
<dbReference type="EC" id="2.1.1.37" evidence="7"/>
<dbReference type="SUPFAM" id="SSF53335">
    <property type="entry name" value="S-adenosyl-L-methionine-dependent methyltransferases"/>
    <property type="match status" value="1"/>
</dbReference>
<protein>
    <recommendedName>
        <fullName evidence="7">Cytosine-specific methyltransferase</fullName>
        <ecNumber evidence="7">2.1.1.37</ecNumber>
    </recommendedName>
</protein>
<gene>
    <name evidence="8" type="ORF">EC604_04400</name>
</gene>
<comment type="caution">
    <text evidence="8">The sequence shown here is derived from an EMBL/GenBank/DDBJ whole genome shotgun (WGS) entry which is preliminary data.</text>
</comment>
<dbReference type="PROSITE" id="PS00094">
    <property type="entry name" value="C5_MTASE_1"/>
    <property type="match status" value="1"/>
</dbReference>
<dbReference type="GO" id="GO:0003886">
    <property type="term" value="F:DNA (cytosine-5-)-methyltransferase activity"/>
    <property type="evidence" value="ECO:0007669"/>
    <property type="project" value="UniProtKB-EC"/>
</dbReference>
<dbReference type="RefSeq" id="WP_123062985.1">
    <property type="nucleotide sequence ID" value="NZ_RIAS01000002.1"/>
</dbReference>
<sequence>MIFNKGELFCGPGGLSLGAKMAEIISPDGEIFKVQHRWANDYDSEACRTFRHNICPDDPDSVIEGDVREIDIDSLPSIDAFSFGFPCNDYSNVGEKKGINGDFGPLYTYGVKVLNAHKPLWFIAENVGGLESANEGETFIKILSDLEKTGYNLTPHLYKFHEYGVPQARQRIIIVGIRKDLGLEYKVPAPTHGPENYVTSRQALEDVPIPLDAPNQEYTKHQAKVIEMLTHIPPGENAWYQGLPEHLRLNVKGTKISQIYKRLHPDRPAYTVTGSGGGGTHMYHYDSPRALTNRERARIQTFPDTYEFLGGKEAVRKQIGMAVPPLGAKIIVEAILKTFAGIPYNFVDAHWTFDDSIANPLLKLK</sequence>
<dbReference type="PROSITE" id="PS51679">
    <property type="entry name" value="SAM_MT_C5"/>
    <property type="match status" value="1"/>
</dbReference>
<evidence type="ECO:0000256" key="4">
    <source>
        <dbReference type="ARBA" id="ARBA00022747"/>
    </source>
</evidence>
<accession>A0A5M9WNG1</accession>
<organism evidence="8 9">
    <name type="scientific">Paenibacillus amylolyticus</name>
    <dbReference type="NCBI Taxonomy" id="1451"/>
    <lineage>
        <taxon>Bacteria</taxon>
        <taxon>Bacillati</taxon>
        <taxon>Bacillota</taxon>
        <taxon>Bacilli</taxon>
        <taxon>Bacillales</taxon>
        <taxon>Paenibacillaceae</taxon>
        <taxon>Paenibacillus</taxon>
    </lineage>
</organism>
<reference evidence="8 9" key="1">
    <citation type="journal article" date="2019" name="J. Ind. Microbiol. Biotechnol.">
        <title>Paenibacillus amylolyticus 27C64 has a diverse set of carbohydrate-active enzymes and complete pectin deconstruction system.</title>
        <authorList>
            <person name="Keggi C."/>
            <person name="Doran-Peterson J."/>
        </authorList>
    </citation>
    <scope>NUCLEOTIDE SEQUENCE [LARGE SCALE GENOMIC DNA]</scope>
    <source>
        <strain evidence="8 9">27C64</strain>
    </source>
</reference>
<dbReference type="NCBIfam" id="TIGR00675">
    <property type="entry name" value="dcm"/>
    <property type="match status" value="1"/>
</dbReference>
<dbReference type="InterPro" id="IPR001525">
    <property type="entry name" value="C5_MeTfrase"/>
</dbReference>
<proteinExistence type="inferred from homology"/>
<comment type="similarity">
    <text evidence="5 6">Belongs to the class I-like SAM-binding methyltransferase superfamily. C5-methyltransferase family.</text>
</comment>
<dbReference type="PANTHER" id="PTHR10629:SF52">
    <property type="entry name" value="DNA (CYTOSINE-5)-METHYLTRANSFERASE 1"/>
    <property type="match status" value="1"/>
</dbReference>
<dbReference type="GO" id="GO:0032259">
    <property type="term" value="P:methylation"/>
    <property type="evidence" value="ECO:0007669"/>
    <property type="project" value="UniProtKB-KW"/>
</dbReference>
<evidence type="ECO:0000256" key="3">
    <source>
        <dbReference type="ARBA" id="ARBA00022691"/>
    </source>
</evidence>
<dbReference type="PRINTS" id="PR00105">
    <property type="entry name" value="C5METTRFRASE"/>
</dbReference>
<dbReference type="AlphaFoldDB" id="A0A5M9WNG1"/>
<dbReference type="GO" id="GO:0003677">
    <property type="term" value="F:DNA binding"/>
    <property type="evidence" value="ECO:0007669"/>
    <property type="project" value="TreeGrafter"/>
</dbReference>
<keyword evidence="4" id="KW-0680">Restriction system</keyword>
<dbReference type="InterPro" id="IPR018117">
    <property type="entry name" value="C5_DNA_meth_AS"/>
</dbReference>
<comment type="catalytic activity">
    <reaction evidence="7">
        <text>a 2'-deoxycytidine in DNA + S-adenosyl-L-methionine = a 5-methyl-2'-deoxycytidine in DNA + S-adenosyl-L-homocysteine + H(+)</text>
        <dbReference type="Rhea" id="RHEA:13681"/>
        <dbReference type="Rhea" id="RHEA-COMP:11369"/>
        <dbReference type="Rhea" id="RHEA-COMP:11370"/>
        <dbReference type="ChEBI" id="CHEBI:15378"/>
        <dbReference type="ChEBI" id="CHEBI:57856"/>
        <dbReference type="ChEBI" id="CHEBI:59789"/>
        <dbReference type="ChEBI" id="CHEBI:85452"/>
        <dbReference type="ChEBI" id="CHEBI:85454"/>
        <dbReference type="EC" id="2.1.1.37"/>
    </reaction>
</comment>
<dbReference type="Gene3D" id="3.40.50.150">
    <property type="entry name" value="Vaccinia Virus protein VP39"/>
    <property type="match status" value="1"/>
</dbReference>